<dbReference type="AlphaFoldDB" id="A0AAV6M157"/>
<dbReference type="InterPro" id="IPR044169">
    <property type="entry name" value="PI21"/>
</dbReference>
<proteinExistence type="predicted"/>
<dbReference type="PANTHER" id="PTHR47488">
    <property type="entry name" value="HEAVY METAL TRANSPORT/DETOXIFICATION SUPERFAMILY PROTEIN"/>
    <property type="match status" value="1"/>
</dbReference>
<dbReference type="EMBL" id="JAGKQH010000018">
    <property type="protein sequence ID" value="KAG6573522.1"/>
    <property type="molecule type" value="Genomic_DNA"/>
</dbReference>
<feature type="compositionally biased region" description="Pro residues" evidence="1">
    <location>
        <begin position="129"/>
        <end position="159"/>
    </location>
</feature>
<evidence type="ECO:0000256" key="1">
    <source>
        <dbReference type="SAM" id="MobiDB-lite"/>
    </source>
</evidence>
<feature type="compositionally biased region" description="Pro residues" evidence="1">
    <location>
        <begin position="112"/>
        <end position="122"/>
    </location>
</feature>
<evidence type="ECO:0000313" key="2">
    <source>
        <dbReference type="EMBL" id="KAG6573522.1"/>
    </source>
</evidence>
<dbReference type="GO" id="GO:1900150">
    <property type="term" value="P:regulation of defense response to fungus"/>
    <property type="evidence" value="ECO:0007669"/>
    <property type="project" value="InterPro"/>
</dbReference>
<comment type="caution">
    <text evidence="2">The sequence shown here is derived from an EMBL/GenBank/DDBJ whole genome shotgun (WGS) entry which is preliminary data.</text>
</comment>
<reference evidence="2 3" key="1">
    <citation type="journal article" date="2021" name="Hortic Res">
        <title>The domestication of Cucurbita argyrosperma as revealed by the genome of its wild relative.</title>
        <authorList>
            <person name="Barrera-Redondo J."/>
            <person name="Sanchez-de la Vega G."/>
            <person name="Aguirre-Liguori J.A."/>
            <person name="Castellanos-Morales G."/>
            <person name="Gutierrez-Guerrero Y.T."/>
            <person name="Aguirre-Dugua X."/>
            <person name="Aguirre-Planter E."/>
            <person name="Tenaillon M.I."/>
            <person name="Lira-Saade R."/>
            <person name="Eguiarte L.E."/>
        </authorList>
    </citation>
    <scope>NUCLEOTIDE SEQUENCE [LARGE SCALE GENOMIC DNA]</scope>
    <source>
        <strain evidence="2">JBR-2021</strain>
    </source>
</reference>
<dbReference type="Proteomes" id="UP000685013">
    <property type="component" value="Chromosome 18"/>
</dbReference>
<name>A0AAV6M157_9ROSI</name>
<organism evidence="2 3">
    <name type="scientific">Cucurbita argyrosperma subsp. sororia</name>
    <dbReference type="NCBI Taxonomy" id="37648"/>
    <lineage>
        <taxon>Eukaryota</taxon>
        <taxon>Viridiplantae</taxon>
        <taxon>Streptophyta</taxon>
        <taxon>Embryophyta</taxon>
        <taxon>Tracheophyta</taxon>
        <taxon>Spermatophyta</taxon>
        <taxon>Magnoliopsida</taxon>
        <taxon>eudicotyledons</taxon>
        <taxon>Gunneridae</taxon>
        <taxon>Pentapetalae</taxon>
        <taxon>rosids</taxon>
        <taxon>fabids</taxon>
        <taxon>Cucurbitales</taxon>
        <taxon>Cucurbitaceae</taxon>
        <taxon>Cucurbiteae</taxon>
        <taxon>Cucurbita</taxon>
    </lineage>
</organism>
<evidence type="ECO:0008006" key="4">
    <source>
        <dbReference type="Google" id="ProtNLM"/>
    </source>
</evidence>
<feature type="non-terminal residue" evidence="2">
    <location>
        <position position="1"/>
    </location>
</feature>
<evidence type="ECO:0000313" key="3">
    <source>
        <dbReference type="Proteomes" id="UP000685013"/>
    </source>
</evidence>
<accession>A0AAV6M157</accession>
<sequence length="245" mass="26721">MADAKKVVIMILKVDLQCHRCYKKVKKVICKFPQIRDQIYDEKQNLVIIKVVCCNPEKLRDKICCKGCGVIKSIQIQDPEIPKPVDPPPPKKVDPPPPQKVIDSPPPKKPDPPPPQKVIDPPPPKKPDPPPPQKVVDPPAPPKKADPPPVVVQNPPPVQAKPVPRNTCVPVAGYPPAYPMGVCCRECYEGRGGGPCYSGFGRPRSCCEGCASGRPIYDSYGGGRSCYISPCEYLNEENATGCSVM</sequence>
<dbReference type="PANTHER" id="PTHR47488:SF7">
    <property type="entry name" value="HEAVY METAL TRANSPORT_DETOXIFICATION SUPERFAMILY PROTEIN"/>
    <property type="match status" value="1"/>
</dbReference>
<feature type="region of interest" description="Disordered" evidence="1">
    <location>
        <begin position="79"/>
        <end position="165"/>
    </location>
</feature>
<gene>
    <name evidence="2" type="ORF">SDJN03_27409</name>
</gene>
<protein>
    <recommendedName>
        <fullName evidence="4">Leucine-rich repeat extensin-like protein 3</fullName>
    </recommendedName>
</protein>
<feature type="compositionally biased region" description="Pro residues" evidence="1">
    <location>
        <begin position="95"/>
        <end position="105"/>
    </location>
</feature>
<keyword evidence="3" id="KW-1185">Reference proteome</keyword>